<feature type="domain" description="Glycoside hydrolase family 31 TIM barrel" evidence="4">
    <location>
        <begin position="329"/>
        <end position="612"/>
    </location>
</feature>
<proteinExistence type="inferred from homology"/>
<dbReference type="PANTHER" id="PTHR43053:SF6">
    <property type="entry name" value="SITS-BINDING PROTEIN"/>
    <property type="match status" value="1"/>
</dbReference>
<dbReference type="InterPro" id="IPR000322">
    <property type="entry name" value="Glyco_hydro_31_TIM"/>
</dbReference>
<dbReference type="InterPro" id="IPR050985">
    <property type="entry name" value="Alpha-glycosidase_related"/>
</dbReference>
<dbReference type="SUPFAM" id="SSF51445">
    <property type="entry name" value="(Trans)glycosidases"/>
    <property type="match status" value="1"/>
</dbReference>
<evidence type="ECO:0000313" key="6">
    <source>
        <dbReference type="EnsemblMetazoa" id="BGLB007489-PB"/>
    </source>
</evidence>
<dbReference type="SUPFAM" id="SSF51011">
    <property type="entry name" value="Glycosyl hydrolase domain"/>
    <property type="match status" value="1"/>
</dbReference>
<dbReference type="Gene3D" id="2.60.40.1180">
    <property type="entry name" value="Golgi alpha-mannosidase II"/>
    <property type="match status" value="1"/>
</dbReference>
<dbReference type="InterPro" id="IPR048395">
    <property type="entry name" value="Glyco_hydro_31_C"/>
</dbReference>
<keyword evidence="3" id="KW-1133">Transmembrane helix</keyword>
<keyword evidence="2" id="KW-0326">Glycosidase</keyword>
<organism evidence="6 7">
    <name type="scientific">Biomphalaria glabrata</name>
    <name type="common">Bloodfluke planorb</name>
    <name type="synonym">Freshwater snail</name>
    <dbReference type="NCBI Taxonomy" id="6526"/>
    <lineage>
        <taxon>Eukaryota</taxon>
        <taxon>Metazoa</taxon>
        <taxon>Spiralia</taxon>
        <taxon>Lophotrochozoa</taxon>
        <taxon>Mollusca</taxon>
        <taxon>Gastropoda</taxon>
        <taxon>Heterobranchia</taxon>
        <taxon>Euthyneura</taxon>
        <taxon>Panpulmonata</taxon>
        <taxon>Hygrophila</taxon>
        <taxon>Lymnaeoidea</taxon>
        <taxon>Planorbidae</taxon>
        <taxon>Biomphalaria</taxon>
    </lineage>
</organism>
<evidence type="ECO:0000256" key="3">
    <source>
        <dbReference type="SAM" id="Phobius"/>
    </source>
</evidence>
<gene>
    <name evidence="6" type="primary">106066657</name>
</gene>
<sequence>MKETLLDLESEEKQINMGLPKRKLSKIIKIIILIILLVIFLIVITTFSWRGSLKNVPTIILTEKDESVVLDENTEMLIFNDPDLDEKYLSISFQHKLQNSRFKTTSCDDFIDKSKLGQFKHKDPDDFKLEWKPTICQMFENDIKLAVYEDHVGIKCHTVHWISENKDSEIVNCLDISDDNWYGGGGLSIQRWPLNRVNVPLQPYITRRFTPETQTDEANFDSFIEPFFISAKGTVILVEPYLPLFVSINHNSNKKLCFKSSYQNPYNLHESKADNISLKYKVCRDRRGRAAHWHFLEWKALDHSTVAPPSEMLIKPIWSTRGINTDNIKQSTVLSLVKNIKDSDLPYSQLFIDGNYSKSMGNFYFNENTFRNSHQLIMEFRSDLVSDKLQVGTEVFPFVSETKFALQFKPRQNSNTHGNVSLPLHLNVFNKEAVTWYNKHLKSVYKELTTRGFRFSGGHAFDIVQEDVHLDLENSTFHLNKFTNHYAAIASLFGEHCLIGSGYKSQNYTVIADAGPMLASWNHKKGLQSIIPTTLTYGLMGYPFVLTGPIGGVDMLGKLSNGNFPPPEKELFIRWLQIAVFLPVMEFSSGPWLYGEEVVNYTKKMLEYRQSVLWPKYLDPASSEATEVGTPIARPLWYIFPDDKTAQFIDCEFFLGNSLLVAPVLYANARHRDIYLPDAPWWRDQLHDQYYTGGQWLRNFPVDLYEIATFVQERPQKKTEILK</sequence>
<protein>
    <recommendedName>
        <fullName evidence="8">Glycoside hydrolase family 31 N-terminal domain-containing protein</fullName>
    </recommendedName>
</protein>
<reference evidence="6" key="1">
    <citation type="submission" date="2020-05" db="UniProtKB">
        <authorList>
            <consortium name="EnsemblMetazoa"/>
        </authorList>
    </citation>
    <scope>IDENTIFICATION</scope>
    <source>
        <strain evidence="6">BB02</strain>
    </source>
</reference>
<evidence type="ECO:0000259" key="5">
    <source>
        <dbReference type="Pfam" id="PF21365"/>
    </source>
</evidence>
<dbReference type="KEGG" id="bgt:106066657"/>
<evidence type="ECO:0008006" key="8">
    <source>
        <dbReference type="Google" id="ProtNLM"/>
    </source>
</evidence>
<dbReference type="STRING" id="6526.A0A2C9JST3"/>
<feature type="domain" description="Glycosyl hydrolase family 31 C-terminal" evidence="5">
    <location>
        <begin position="629"/>
        <end position="712"/>
    </location>
</feature>
<dbReference type="OrthoDB" id="10070917at2759"/>
<evidence type="ECO:0000256" key="2">
    <source>
        <dbReference type="RuleBase" id="RU361185"/>
    </source>
</evidence>
<dbReference type="Gene3D" id="3.20.20.80">
    <property type="entry name" value="Glycosidases"/>
    <property type="match status" value="1"/>
</dbReference>
<dbReference type="AlphaFoldDB" id="A0A2C9JST3"/>
<dbReference type="InterPro" id="IPR017853">
    <property type="entry name" value="GH"/>
</dbReference>
<dbReference type="GO" id="GO:0005975">
    <property type="term" value="P:carbohydrate metabolic process"/>
    <property type="evidence" value="ECO:0007669"/>
    <property type="project" value="InterPro"/>
</dbReference>
<dbReference type="PANTHER" id="PTHR43053">
    <property type="entry name" value="GLYCOSIDASE FAMILY 31"/>
    <property type="match status" value="1"/>
</dbReference>
<dbReference type="EnsemblMetazoa" id="BGLB007489-RB">
    <property type="protein sequence ID" value="BGLB007489-PB"/>
    <property type="gene ID" value="BGLB007489"/>
</dbReference>
<evidence type="ECO:0000313" key="7">
    <source>
        <dbReference type="Proteomes" id="UP000076420"/>
    </source>
</evidence>
<evidence type="ECO:0000256" key="1">
    <source>
        <dbReference type="ARBA" id="ARBA00007806"/>
    </source>
</evidence>
<name>A0A2C9JST3_BIOGL</name>
<comment type="similarity">
    <text evidence="1 2">Belongs to the glycosyl hydrolase 31 family.</text>
</comment>
<keyword evidence="3" id="KW-0812">Transmembrane</keyword>
<dbReference type="Pfam" id="PF21365">
    <property type="entry name" value="Glyco_hydro_31_3rd"/>
    <property type="match status" value="1"/>
</dbReference>
<feature type="transmembrane region" description="Helical" evidence="3">
    <location>
        <begin position="27"/>
        <end position="49"/>
    </location>
</feature>
<dbReference type="VEuPathDB" id="VectorBase:BGLB007489"/>
<dbReference type="VEuPathDB" id="VectorBase:BGLAX_034074"/>
<keyword evidence="3" id="KW-0472">Membrane</keyword>
<dbReference type="Pfam" id="PF01055">
    <property type="entry name" value="Glyco_hydro_31_2nd"/>
    <property type="match status" value="1"/>
</dbReference>
<dbReference type="GO" id="GO:0004553">
    <property type="term" value="F:hydrolase activity, hydrolyzing O-glycosyl compounds"/>
    <property type="evidence" value="ECO:0007669"/>
    <property type="project" value="InterPro"/>
</dbReference>
<accession>A0A2C9JST3</accession>
<dbReference type="InterPro" id="IPR013780">
    <property type="entry name" value="Glyco_hydro_b"/>
</dbReference>
<evidence type="ECO:0000259" key="4">
    <source>
        <dbReference type="Pfam" id="PF01055"/>
    </source>
</evidence>
<keyword evidence="2" id="KW-0378">Hydrolase</keyword>
<dbReference type="RefSeq" id="XP_013081178.2">
    <property type="nucleotide sequence ID" value="XM_013225724.2"/>
</dbReference>
<dbReference type="Proteomes" id="UP000076420">
    <property type="component" value="Unassembled WGS sequence"/>
</dbReference>